<evidence type="ECO:0000256" key="1">
    <source>
        <dbReference type="ARBA" id="ARBA00004479"/>
    </source>
</evidence>
<keyword evidence="3 8" id="KW-0812">Transmembrane</keyword>
<gene>
    <name evidence="12" type="ORF">PMIN01_05026</name>
</gene>
<keyword evidence="5 9" id="KW-1133">Transmembrane helix</keyword>
<dbReference type="Proteomes" id="UP000756921">
    <property type="component" value="Unassembled WGS sequence"/>
</dbReference>
<evidence type="ECO:0000313" key="13">
    <source>
        <dbReference type="Proteomes" id="UP000756921"/>
    </source>
</evidence>
<evidence type="ECO:0000256" key="7">
    <source>
        <dbReference type="ARBA" id="ARBA00037847"/>
    </source>
</evidence>
<name>A0A9P6GKC0_9PLEO</name>
<evidence type="ECO:0000256" key="9">
    <source>
        <dbReference type="SAM" id="Phobius"/>
    </source>
</evidence>
<dbReference type="InterPro" id="IPR036598">
    <property type="entry name" value="GOLD_dom_sf"/>
</dbReference>
<dbReference type="InterPro" id="IPR009038">
    <property type="entry name" value="GOLD_dom"/>
</dbReference>
<dbReference type="SUPFAM" id="SSF101576">
    <property type="entry name" value="Supernatant protein factor (SPF), C-terminal domain"/>
    <property type="match status" value="1"/>
</dbReference>
<keyword evidence="6 9" id="KW-0472">Membrane</keyword>
<sequence>MRIFAALTGLLAYCATAVSATALTYRMEPHERACFFTNVETKGTKVAFYFAVQSGGSFDVDYAVTGPGDRVILDGTKERQGDFVFTANDEGEYRFCFNNEMSTFAEKTVDFEIAVRAPFHPTIIPDTSFFESLTPPQLQNWISRYSSRYEKGLMSNAGAPQVENEVRAQLPSKQGAGTEQTSVLEESILKLSAQLSTISRNQKYFRTRENRNFSTVKSTEKRIFNFSMMEVGLMVMMAGLQVFIVRFFFQGARKGYV</sequence>
<accession>A0A9P6GKC0</accession>
<evidence type="ECO:0000256" key="8">
    <source>
        <dbReference type="RuleBase" id="RU003827"/>
    </source>
</evidence>
<feature type="domain" description="GOLD" evidence="11">
    <location>
        <begin position="32"/>
        <end position="115"/>
    </location>
</feature>
<dbReference type="OrthoDB" id="1929172at2759"/>
<dbReference type="EMBL" id="WJXW01000004">
    <property type="protein sequence ID" value="KAF9737247.1"/>
    <property type="molecule type" value="Genomic_DNA"/>
</dbReference>
<dbReference type="GO" id="GO:0016020">
    <property type="term" value="C:membrane"/>
    <property type="evidence" value="ECO:0007669"/>
    <property type="project" value="UniProtKB-SubCell"/>
</dbReference>
<comment type="similarity">
    <text evidence="2 8">Belongs to the EMP24/GP25L family.</text>
</comment>
<feature type="signal peptide" evidence="10">
    <location>
        <begin position="1"/>
        <end position="20"/>
    </location>
</feature>
<evidence type="ECO:0000256" key="10">
    <source>
        <dbReference type="SAM" id="SignalP"/>
    </source>
</evidence>
<evidence type="ECO:0000256" key="2">
    <source>
        <dbReference type="ARBA" id="ARBA00007104"/>
    </source>
</evidence>
<evidence type="ECO:0000259" key="11">
    <source>
        <dbReference type="PROSITE" id="PS50866"/>
    </source>
</evidence>
<dbReference type="GO" id="GO:0012505">
    <property type="term" value="C:endomembrane system"/>
    <property type="evidence" value="ECO:0007669"/>
    <property type="project" value="UniProtKB-SubCell"/>
</dbReference>
<organism evidence="12 13">
    <name type="scientific">Paraphaeosphaeria minitans</name>
    <dbReference type="NCBI Taxonomy" id="565426"/>
    <lineage>
        <taxon>Eukaryota</taxon>
        <taxon>Fungi</taxon>
        <taxon>Dikarya</taxon>
        <taxon>Ascomycota</taxon>
        <taxon>Pezizomycotina</taxon>
        <taxon>Dothideomycetes</taxon>
        <taxon>Pleosporomycetidae</taxon>
        <taxon>Pleosporales</taxon>
        <taxon>Massarineae</taxon>
        <taxon>Didymosphaeriaceae</taxon>
        <taxon>Paraphaeosphaeria</taxon>
    </lineage>
</organism>
<dbReference type="AlphaFoldDB" id="A0A9P6GKC0"/>
<evidence type="ECO:0000256" key="4">
    <source>
        <dbReference type="ARBA" id="ARBA00022729"/>
    </source>
</evidence>
<comment type="subcellular location">
    <subcellularLocation>
        <location evidence="7">Endomembrane system</location>
        <topology evidence="7">Single-pass membrane protein</topology>
    </subcellularLocation>
    <subcellularLocation>
        <location evidence="1 8">Membrane</location>
        <topology evidence="1 8">Single-pass type I membrane protein</topology>
    </subcellularLocation>
</comment>
<proteinExistence type="inferred from homology"/>
<keyword evidence="13" id="KW-1185">Reference proteome</keyword>
<comment type="caution">
    <text evidence="12">The sequence shown here is derived from an EMBL/GenBank/DDBJ whole genome shotgun (WGS) entry which is preliminary data.</text>
</comment>
<protein>
    <submittedName>
        <fullName evidence="12">Membrane protein C17A5.08</fullName>
    </submittedName>
</protein>
<dbReference type="PANTHER" id="PTHR22811">
    <property type="entry name" value="TRANSMEMBRANE EMP24 DOMAIN-CONTAINING PROTEIN"/>
    <property type="match status" value="1"/>
</dbReference>
<dbReference type="Pfam" id="PF01105">
    <property type="entry name" value="EMP24_GP25L"/>
    <property type="match status" value="1"/>
</dbReference>
<reference evidence="12" key="1">
    <citation type="journal article" date="2020" name="Mol. Plant Microbe Interact.">
        <title>Genome Sequence of the Biocontrol Agent Coniothyrium minitans strain Conio (IMI 134523).</title>
        <authorList>
            <person name="Patel D."/>
            <person name="Shittu T.A."/>
            <person name="Baroncelli R."/>
            <person name="Muthumeenakshi S."/>
            <person name="Osborne T.H."/>
            <person name="Janganan T.K."/>
            <person name="Sreenivasaprasad S."/>
        </authorList>
    </citation>
    <scope>NUCLEOTIDE SEQUENCE</scope>
    <source>
        <strain evidence="12">Conio</strain>
    </source>
</reference>
<evidence type="ECO:0000313" key="12">
    <source>
        <dbReference type="EMBL" id="KAF9737247.1"/>
    </source>
</evidence>
<dbReference type="SMART" id="SM01190">
    <property type="entry name" value="EMP24_GP25L"/>
    <property type="match status" value="1"/>
</dbReference>
<feature type="transmembrane region" description="Helical" evidence="9">
    <location>
        <begin position="231"/>
        <end position="249"/>
    </location>
</feature>
<evidence type="ECO:0000256" key="3">
    <source>
        <dbReference type="ARBA" id="ARBA00022692"/>
    </source>
</evidence>
<feature type="chain" id="PRO_5040238740" evidence="10">
    <location>
        <begin position="21"/>
        <end position="257"/>
    </location>
</feature>
<dbReference type="PROSITE" id="PS50866">
    <property type="entry name" value="GOLD"/>
    <property type="match status" value="1"/>
</dbReference>
<dbReference type="InterPro" id="IPR015720">
    <property type="entry name" value="Emp24-like"/>
</dbReference>
<evidence type="ECO:0000256" key="6">
    <source>
        <dbReference type="ARBA" id="ARBA00023136"/>
    </source>
</evidence>
<keyword evidence="4 10" id="KW-0732">Signal</keyword>
<evidence type="ECO:0000256" key="5">
    <source>
        <dbReference type="ARBA" id="ARBA00022989"/>
    </source>
</evidence>